<keyword evidence="5" id="KW-1185">Reference proteome</keyword>
<dbReference type="GO" id="GO:0080031">
    <property type="term" value="F:methyl salicylate esterase activity"/>
    <property type="evidence" value="ECO:0007669"/>
    <property type="project" value="TreeGrafter"/>
</dbReference>
<dbReference type="GO" id="GO:0080030">
    <property type="term" value="F:methyl indole-3-acetate esterase activity"/>
    <property type="evidence" value="ECO:0007669"/>
    <property type="project" value="TreeGrafter"/>
</dbReference>
<sequence>MMAHFVLVHGLSQGAWCWYKVRCLLETAGYKVTCLDLKSAGIDRSDPDEVSSFEDYNHPLINFFSNLPENEKVILVGHSAGGVSVTYATYKFTEKIQVAVYVAAPMLKQGFSTEQDIKDGTPDLSEYGDVNEYGYGFGPDQPPTTVMVKSEFQREILYHMSPLEDSTLASMLTRPGPRTAGAAKFIGDEADKVPRVYIKTLHDRVLKREQQEHMITRWPPSQVFSVESDHSPFFSAPFVFTGLLAKIASSIEM</sequence>
<dbReference type="Proteomes" id="UP000325577">
    <property type="component" value="Linkage Group LG11"/>
</dbReference>
<dbReference type="GO" id="GO:0080032">
    <property type="term" value="F:methyl jasmonate esterase activity"/>
    <property type="evidence" value="ECO:0007669"/>
    <property type="project" value="TreeGrafter"/>
</dbReference>
<dbReference type="InterPro" id="IPR029058">
    <property type="entry name" value="AB_hydrolase_fold"/>
</dbReference>
<gene>
    <name evidence="4" type="ORF">F0562_021614</name>
</gene>
<dbReference type="Gene3D" id="3.40.50.1820">
    <property type="entry name" value="alpha/beta hydrolase"/>
    <property type="match status" value="1"/>
</dbReference>
<dbReference type="EMBL" id="CM018034">
    <property type="protein sequence ID" value="KAA8543640.1"/>
    <property type="molecule type" value="Genomic_DNA"/>
</dbReference>
<feature type="chain" id="PRO_5023849313" description="AB hydrolase-1 domain-containing protein" evidence="2">
    <location>
        <begin position="18"/>
        <end position="253"/>
    </location>
</feature>
<feature type="domain" description="AB hydrolase-1" evidence="3">
    <location>
        <begin position="5"/>
        <end position="237"/>
    </location>
</feature>
<dbReference type="GO" id="GO:0009696">
    <property type="term" value="P:salicylic acid metabolic process"/>
    <property type="evidence" value="ECO:0007669"/>
    <property type="project" value="TreeGrafter"/>
</dbReference>
<evidence type="ECO:0000313" key="4">
    <source>
        <dbReference type="EMBL" id="KAA8543640.1"/>
    </source>
</evidence>
<dbReference type="InterPro" id="IPR045889">
    <property type="entry name" value="MES/HNL"/>
</dbReference>
<accession>A0A5J5BNB9</accession>
<keyword evidence="2" id="KW-0732">Signal</keyword>
<evidence type="ECO:0000313" key="5">
    <source>
        <dbReference type="Proteomes" id="UP000325577"/>
    </source>
</evidence>
<dbReference type="FunFam" id="3.40.50.1820:FF:000025">
    <property type="entry name" value="putative methylesterase 11, chloroplastic"/>
    <property type="match status" value="1"/>
</dbReference>
<reference evidence="4 5" key="1">
    <citation type="submission" date="2019-09" db="EMBL/GenBank/DDBJ databases">
        <title>A chromosome-level genome assembly of the Chinese tupelo Nyssa sinensis.</title>
        <authorList>
            <person name="Yang X."/>
            <person name="Kang M."/>
            <person name="Yang Y."/>
            <person name="Xiong H."/>
            <person name="Wang M."/>
            <person name="Zhang Z."/>
            <person name="Wang Z."/>
            <person name="Wu H."/>
            <person name="Ma T."/>
            <person name="Liu J."/>
            <person name="Xi Z."/>
        </authorList>
    </citation>
    <scope>NUCLEOTIDE SEQUENCE [LARGE SCALE GENOMIC DNA]</scope>
    <source>
        <strain evidence="4">J267</strain>
        <tissue evidence="4">Leaf</tissue>
    </source>
</reference>
<name>A0A5J5BNB9_9ASTE</name>
<evidence type="ECO:0000256" key="2">
    <source>
        <dbReference type="SAM" id="SignalP"/>
    </source>
</evidence>
<evidence type="ECO:0000256" key="1">
    <source>
        <dbReference type="ARBA" id="ARBA00022801"/>
    </source>
</evidence>
<dbReference type="OrthoDB" id="1263307at2759"/>
<feature type="signal peptide" evidence="2">
    <location>
        <begin position="1"/>
        <end position="17"/>
    </location>
</feature>
<proteinExistence type="predicted"/>
<protein>
    <recommendedName>
        <fullName evidence="3">AB hydrolase-1 domain-containing protein</fullName>
    </recommendedName>
</protein>
<organism evidence="4 5">
    <name type="scientific">Nyssa sinensis</name>
    <dbReference type="NCBI Taxonomy" id="561372"/>
    <lineage>
        <taxon>Eukaryota</taxon>
        <taxon>Viridiplantae</taxon>
        <taxon>Streptophyta</taxon>
        <taxon>Embryophyta</taxon>
        <taxon>Tracheophyta</taxon>
        <taxon>Spermatophyta</taxon>
        <taxon>Magnoliopsida</taxon>
        <taxon>eudicotyledons</taxon>
        <taxon>Gunneridae</taxon>
        <taxon>Pentapetalae</taxon>
        <taxon>asterids</taxon>
        <taxon>Cornales</taxon>
        <taxon>Nyssaceae</taxon>
        <taxon>Nyssa</taxon>
    </lineage>
</organism>
<keyword evidence="1" id="KW-0378">Hydrolase</keyword>
<dbReference type="PANTHER" id="PTHR10992">
    <property type="entry name" value="METHYLESTERASE FAMILY MEMBER"/>
    <property type="match status" value="1"/>
</dbReference>
<dbReference type="GO" id="GO:0009694">
    <property type="term" value="P:jasmonic acid metabolic process"/>
    <property type="evidence" value="ECO:0007669"/>
    <property type="project" value="TreeGrafter"/>
</dbReference>
<dbReference type="SUPFAM" id="SSF53474">
    <property type="entry name" value="alpha/beta-Hydrolases"/>
    <property type="match status" value="1"/>
</dbReference>
<dbReference type="AlphaFoldDB" id="A0A5J5BNB9"/>
<dbReference type="InterPro" id="IPR000073">
    <property type="entry name" value="AB_hydrolase_1"/>
</dbReference>
<evidence type="ECO:0000259" key="3">
    <source>
        <dbReference type="Pfam" id="PF12697"/>
    </source>
</evidence>
<dbReference type="Pfam" id="PF12697">
    <property type="entry name" value="Abhydrolase_6"/>
    <property type="match status" value="1"/>
</dbReference>
<dbReference type="PANTHER" id="PTHR10992:SF1010">
    <property type="entry name" value="METHYLESTERASE 17-LIKE"/>
    <property type="match status" value="1"/>
</dbReference>